<name>A0A199UDK1_ANACO</name>
<dbReference type="RefSeq" id="XP_020107657.1">
    <property type="nucleotide sequence ID" value="XM_020252068.1"/>
</dbReference>
<organism evidence="3 4">
    <name type="scientific">Ananas comosus</name>
    <name type="common">Pineapple</name>
    <name type="synonym">Ananas ananas</name>
    <dbReference type="NCBI Taxonomy" id="4615"/>
    <lineage>
        <taxon>Eukaryota</taxon>
        <taxon>Viridiplantae</taxon>
        <taxon>Streptophyta</taxon>
        <taxon>Embryophyta</taxon>
        <taxon>Tracheophyta</taxon>
        <taxon>Spermatophyta</taxon>
        <taxon>Magnoliopsida</taxon>
        <taxon>Liliopsida</taxon>
        <taxon>Poales</taxon>
        <taxon>Bromeliaceae</taxon>
        <taxon>Bromelioideae</taxon>
        <taxon>Ananas</taxon>
    </lineage>
</organism>
<keyword evidence="1" id="KW-0175">Coiled coil</keyword>
<dbReference type="PANTHER" id="PTHR38394">
    <property type="entry name" value="NEUROFILAMENT LIGHT PROTEIN"/>
    <property type="match status" value="1"/>
</dbReference>
<feature type="coiled-coil region" evidence="1">
    <location>
        <begin position="223"/>
        <end position="304"/>
    </location>
</feature>
<gene>
    <name evidence="6 7 8" type="primary">LOC109723637</name>
    <name evidence="3" type="ORF">ACMD2_09514</name>
</gene>
<reference evidence="6 7" key="2">
    <citation type="submission" date="2025-04" db="UniProtKB">
        <authorList>
            <consortium name="RefSeq"/>
        </authorList>
    </citation>
    <scope>IDENTIFICATION</scope>
    <source>
        <tissue evidence="6 7">Leaf</tissue>
    </source>
</reference>
<dbReference type="Proteomes" id="UP000515123">
    <property type="component" value="Linkage group 18"/>
</dbReference>
<evidence type="ECO:0000313" key="6">
    <source>
        <dbReference type="RefSeq" id="XP_020107656.1"/>
    </source>
</evidence>
<feature type="compositionally biased region" description="Acidic residues" evidence="2">
    <location>
        <begin position="150"/>
        <end position="162"/>
    </location>
</feature>
<evidence type="ECO:0000313" key="5">
    <source>
        <dbReference type="Proteomes" id="UP000515123"/>
    </source>
</evidence>
<dbReference type="OrthoDB" id="1301563at2759"/>
<dbReference type="STRING" id="4615.A0A199UDK1"/>
<dbReference type="PANTHER" id="PTHR38394:SF1">
    <property type="entry name" value="NEUROFILAMENT LIGHT PROTEIN"/>
    <property type="match status" value="1"/>
</dbReference>
<sequence>MASEESNGSLFEGMVVFTADEVPSAPPPPPPLHEDLFSDLTLQIQTPLDRTPPAPAPEPIGNPPPSRQASRKKKRAVRVGYARDNAVPEEPPLPSPSPSFAALPAELRPPTEPSAFRTASRLPQESPLPCDHPGLDVAATAHSDVRREEEGEEEELEEEERDEAQVEGGDSCAALRAVAEEEKEVEVAPLSDSGVALPAEKEDAFGSIEEKLALIRSRISGKLDSIRHRAAAATAQRKELRRRQRKVAGNVNSASARYRELEMELEEACEAENFERAERISESLAAAEREKDKLLIALKDADVECDAVDSEMQEVLELQVAAEEEGVTLLQQFAKDATDYANLVHKNAEEISAKELESWEASMELLEIKKLEMDIQSTLVLEARAGLDEAIEQLVEDDRRQQNMLKRKGDVLVKELGELLELVRLKEVEIADNDHQIQEVEKRISNVVAEFNVTQASIDAKHANLQSAQSNIDSESEALIIKKNKIDDFLSVAEQKSSKLMELAGVTSDEAKTRQDLVGLRKNLASSCLKSMQDRVSLGKMEEKIMEDVQRLKQQIASARISLQELSSMRAGMQQEIGSFQERISFINKRGPELEAEKKVAAAARNFKEAGRIASEAKVLNSEKEDLQNRWDKAVIDLEKLELEIRATSDKIQESEGLILLKEKEAAKAGYKKLRLISAAARAERSYALEMGDFEEGNMLLQEAAATESKAKELQESYSLQPEEDENTQHVVSIACITNLAAQHLAEMASSFNILNGSESRS</sequence>
<proteinExistence type="predicted"/>
<evidence type="ECO:0000313" key="3">
    <source>
        <dbReference type="EMBL" id="OAY62819.1"/>
    </source>
</evidence>
<dbReference type="EMBL" id="LSRQ01008425">
    <property type="protein sequence ID" value="OAY62819.1"/>
    <property type="molecule type" value="Genomic_DNA"/>
</dbReference>
<feature type="coiled-coil region" evidence="1">
    <location>
        <begin position="610"/>
        <end position="658"/>
    </location>
</feature>
<dbReference type="Gramene" id="Aco017227.1.mrna1">
    <property type="protein sequence ID" value="Aco017227.1.mrna1"/>
    <property type="gene ID" value="Aco017227.1.path1"/>
</dbReference>
<keyword evidence="5" id="KW-1185">Reference proteome</keyword>
<dbReference type="RefSeq" id="XP_020107656.1">
    <property type="nucleotide sequence ID" value="XM_020252067.1"/>
</dbReference>
<feature type="compositionally biased region" description="Pro residues" evidence="2">
    <location>
        <begin position="50"/>
        <end position="66"/>
    </location>
</feature>
<reference evidence="3 4" key="1">
    <citation type="journal article" date="2016" name="DNA Res.">
        <title>The draft genome of MD-2 pineapple using hybrid error correction of long reads.</title>
        <authorList>
            <person name="Redwan R.M."/>
            <person name="Saidin A."/>
            <person name="Kumar S.V."/>
        </authorList>
    </citation>
    <scope>NUCLEOTIDE SEQUENCE [LARGE SCALE GENOMIC DNA]</scope>
    <source>
        <strain evidence="4">cv. MD2</strain>
        <tissue evidence="3">Leaf</tissue>
    </source>
</reference>
<accession>A0A199UDK1</accession>
<evidence type="ECO:0000313" key="4">
    <source>
        <dbReference type="Proteomes" id="UP000092600"/>
    </source>
</evidence>
<feature type="region of interest" description="Disordered" evidence="2">
    <location>
        <begin position="1"/>
        <end position="171"/>
    </location>
</feature>
<dbReference type="AlphaFoldDB" id="A0A199UDK1"/>
<evidence type="ECO:0000313" key="8">
    <source>
        <dbReference type="RefSeq" id="XP_020107658.1"/>
    </source>
</evidence>
<protein>
    <submittedName>
        <fullName evidence="6 7">Golgin subfamily A member 4</fullName>
    </submittedName>
</protein>
<dbReference type="Proteomes" id="UP000092600">
    <property type="component" value="Unassembled WGS sequence"/>
</dbReference>
<dbReference type="RefSeq" id="XP_020107658.1">
    <property type="nucleotide sequence ID" value="XM_020252069.1"/>
</dbReference>
<evidence type="ECO:0000256" key="1">
    <source>
        <dbReference type="SAM" id="Coils"/>
    </source>
</evidence>
<dbReference type="GeneID" id="109723637"/>
<evidence type="ECO:0000313" key="7">
    <source>
        <dbReference type="RefSeq" id="XP_020107657.1"/>
    </source>
</evidence>
<evidence type="ECO:0000256" key="2">
    <source>
        <dbReference type="SAM" id="MobiDB-lite"/>
    </source>
</evidence>